<reference evidence="2" key="1">
    <citation type="submission" date="2021-02" db="EMBL/GenBank/DDBJ databases">
        <authorList>
            <person name="Dougan E. K."/>
            <person name="Rhodes N."/>
            <person name="Thang M."/>
            <person name="Chan C."/>
        </authorList>
    </citation>
    <scope>NUCLEOTIDE SEQUENCE</scope>
</reference>
<protein>
    <submittedName>
        <fullName evidence="2">Uncharacterized protein</fullName>
    </submittedName>
</protein>
<keyword evidence="1" id="KW-0472">Membrane</keyword>
<accession>A0A813LTH0</accession>
<evidence type="ECO:0000256" key="1">
    <source>
        <dbReference type="SAM" id="Phobius"/>
    </source>
</evidence>
<keyword evidence="1" id="KW-0812">Transmembrane</keyword>
<comment type="caution">
    <text evidence="2">The sequence shown here is derived from an EMBL/GenBank/DDBJ whole genome shotgun (WGS) entry which is preliminary data.</text>
</comment>
<evidence type="ECO:0000313" key="3">
    <source>
        <dbReference type="Proteomes" id="UP000626109"/>
    </source>
</evidence>
<evidence type="ECO:0000313" key="2">
    <source>
        <dbReference type="EMBL" id="CAE8738247.1"/>
    </source>
</evidence>
<keyword evidence="1" id="KW-1133">Transmembrane helix</keyword>
<organism evidence="2 3">
    <name type="scientific">Polarella glacialis</name>
    <name type="common">Dinoflagellate</name>
    <dbReference type="NCBI Taxonomy" id="89957"/>
    <lineage>
        <taxon>Eukaryota</taxon>
        <taxon>Sar</taxon>
        <taxon>Alveolata</taxon>
        <taxon>Dinophyceae</taxon>
        <taxon>Suessiales</taxon>
        <taxon>Suessiaceae</taxon>
        <taxon>Polarella</taxon>
    </lineage>
</organism>
<dbReference type="EMBL" id="CAJNNW010036912">
    <property type="protein sequence ID" value="CAE8738247.1"/>
    <property type="molecule type" value="Genomic_DNA"/>
</dbReference>
<gene>
    <name evidence="2" type="ORF">PGLA2088_LOCUS49107</name>
</gene>
<feature type="transmembrane region" description="Helical" evidence="1">
    <location>
        <begin position="21"/>
        <end position="42"/>
    </location>
</feature>
<dbReference type="Proteomes" id="UP000626109">
    <property type="component" value="Unassembled WGS sequence"/>
</dbReference>
<name>A0A813LTH0_POLGL</name>
<proteinExistence type="predicted"/>
<sequence length="96" mass="10456">MAEEDETKKRRTFCPVRRTLTLRKAAGLAVVGIFGLAALGHVTSGKETLFSQAEKATVKQEQEILEFFPDELFCETGKEKAIAEKMKKIGGGQGGP</sequence>
<dbReference type="AlphaFoldDB" id="A0A813LTH0"/>